<dbReference type="InterPro" id="IPR029058">
    <property type="entry name" value="AB_hydrolase_fold"/>
</dbReference>
<sequence>MVTVNKKIQTVSDPDLVELAGYNAYMNYVEDQVVEVNGNKYVVVDTHADEVTGLDAIAFQSYETEEIIIAYTGTNPSTKQDLLTDAQLLSDMTPAQVEAARQYFHDINQEVGPVSYVCGNSLGGGNANAVGIENPDVKTVTLNPALLPEGLVDYNKKYPNITNYFSQYDGLTKTETALRLGHRIPGYQYTINSGIPEFAKFSTNHTGYIGEENGKQYYYIGQPGQPGYGKIYIDADAHIVTSIWTGQPLYGGSSERIKINKENMDTLAGSLKSHVLERVALVESYLQNSNEIVQDEASRYYERVRNLQETFRTMMEEAAGSPLFAGITTSGYIIKSAIDGMIATLNVAETKAQALNYILNSPPAEIVEFIFQKDIATDTLFNEARNFLLMMRSNVDDLTQVTLNFVSNQIPALFEGGTDYFADAVVGELRSHFAIIGKNNTLIGKHLADYQKQVKHVAIDFENRDSMLAHAIQNKATASLGGPTVESTKIYTMEDSPYLKMGMKFLEVQLDFAFGKTTHFAHASLMPLLAGLETITFLLENTLESISASVKGALAVALDGNLPGKVVGFFTDFDDKIRASVNAALEPLDELANTVEGLRRGVGNLLVYFPQLLQNFKPYIYSALFSQTSYYNIHLYNLAAMGILEEMDRLFKDIVFQLSDEKAIAIEALCEVSEAVKLNMGILHEQVDRGTIT</sequence>
<comment type="caution">
    <text evidence="1">The sequence shown here is derived from an EMBL/GenBank/DDBJ whole genome shotgun (WGS) entry which is preliminary data.</text>
</comment>
<proteinExistence type="predicted"/>
<protein>
    <submittedName>
        <fullName evidence="1">Uncharacterized protein</fullName>
    </submittedName>
</protein>
<dbReference type="EMBL" id="JAFHKS010000044">
    <property type="protein sequence ID" value="MBN3546586.1"/>
    <property type="molecule type" value="Genomic_DNA"/>
</dbReference>
<reference evidence="1 2" key="1">
    <citation type="submission" date="2021-01" db="EMBL/GenBank/DDBJ databases">
        <title>Genome Sequencing of Type Strains.</title>
        <authorList>
            <person name="Lemaire J.F."/>
            <person name="Inderbitzin P."/>
            <person name="Collins S.B."/>
            <person name="Wespe N."/>
            <person name="Knight-Connoni V."/>
        </authorList>
    </citation>
    <scope>NUCLEOTIDE SEQUENCE [LARGE SCALE GENOMIC DNA]</scope>
    <source>
        <strain evidence="1 2">DSM 14730</strain>
    </source>
</reference>
<accession>A0ABS2ZFQ2</accession>
<dbReference type="RefSeq" id="WP_188400895.1">
    <property type="nucleotide sequence ID" value="NZ_BMCE01000001.1"/>
</dbReference>
<keyword evidence="2" id="KW-1185">Reference proteome</keyword>
<evidence type="ECO:0000313" key="1">
    <source>
        <dbReference type="EMBL" id="MBN3546586.1"/>
    </source>
</evidence>
<name>A0ABS2ZFQ2_9BACL</name>
<evidence type="ECO:0000313" key="2">
    <source>
        <dbReference type="Proteomes" id="UP001319060"/>
    </source>
</evidence>
<organism evidence="1 2">
    <name type="scientific">Fictibacillus barbaricus</name>
    <dbReference type="NCBI Taxonomy" id="182136"/>
    <lineage>
        <taxon>Bacteria</taxon>
        <taxon>Bacillati</taxon>
        <taxon>Bacillota</taxon>
        <taxon>Bacilli</taxon>
        <taxon>Bacillales</taxon>
        <taxon>Fictibacillaceae</taxon>
        <taxon>Fictibacillus</taxon>
    </lineage>
</organism>
<dbReference type="NCBIfam" id="NF047388">
    <property type="entry name" value="SA1320_fam"/>
    <property type="match status" value="1"/>
</dbReference>
<dbReference type="Proteomes" id="UP001319060">
    <property type="component" value="Unassembled WGS sequence"/>
</dbReference>
<dbReference type="SUPFAM" id="SSF53474">
    <property type="entry name" value="alpha/beta-Hydrolases"/>
    <property type="match status" value="1"/>
</dbReference>
<gene>
    <name evidence="1" type="ORF">JYA64_14865</name>
</gene>